<reference evidence="7 8" key="1">
    <citation type="submission" date="2017-05" db="EMBL/GenBank/DDBJ databases">
        <authorList>
            <person name="Varghese N."/>
            <person name="Submissions S."/>
        </authorList>
    </citation>
    <scope>NUCLEOTIDE SEQUENCE [LARGE SCALE GENOMIC DNA]</scope>
    <source>
        <strain evidence="7 8">DSM 16304</strain>
    </source>
</reference>
<dbReference type="InterPro" id="IPR036821">
    <property type="entry name" value="Peptide_deformylase_sf"/>
</dbReference>
<dbReference type="Proteomes" id="UP000317315">
    <property type="component" value="Unassembled WGS sequence"/>
</dbReference>
<dbReference type="PIRSF" id="PIRSF004749">
    <property type="entry name" value="Pep_def"/>
    <property type="match status" value="1"/>
</dbReference>
<dbReference type="EC" id="3.5.1.88" evidence="6"/>
<dbReference type="AlphaFoldDB" id="A0A521ARL9"/>
<keyword evidence="3 6" id="KW-0378">Hydrolase</keyword>
<comment type="function">
    <text evidence="6">Removes the formyl group from the N-terminal Met of newly synthesized proteins. Requires at least a dipeptide for an efficient rate of reaction. N-terminal L-methionine is a prerequisite for activity but the enzyme has broad specificity at other positions.</text>
</comment>
<evidence type="ECO:0000313" key="7">
    <source>
        <dbReference type="EMBL" id="SMO37436.1"/>
    </source>
</evidence>
<evidence type="ECO:0000256" key="6">
    <source>
        <dbReference type="HAMAP-Rule" id="MF_00163"/>
    </source>
</evidence>
<dbReference type="OrthoDB" id="9784988at2"/>
<feature type="binding site" evidence="6">
    <location>
        <position position="94"/>
    </location>
    <ligand>
        <name>Fe cation</name>
        <dbReference type="ChEBI" id="CHEBI:24875"/>
    </ligand>
</feature>
<keyword evidence="8" id="KW-1185">Reference proteome</keyword>
<evidence type="ECO:0000256" key="1">
    <source>
        <dbReference type="ARBA" id="ARBA00010759"/>
    </source>
</evidence>
<dbReference type="GO" id="GO:0046872">
    <property type="term" value="F:metal ion binding"/>
    <property type="evidence" value="ECO:0007669"/>
    <property type="project" value="UniProtKB-KW"/>
</dbReference>
<sequence>MEREIVVYPNQVLKTRAEEVKEFNGELKNLVNDMFETMYKRGGVGLAANQVGVLRRVVVIDVNAGTEKQGKEKIVLVNPEIVKLEGEIVKEEGCLSLPGLYKKVKRAAYAKVKAQNLEGEEFEIEGEGLLARAFQHEIDHLNGIVFIDRLSPLQRRLALEKYRKLKREYERKMAAKK</sequence>
<name>A0A521ARL9_9BACT</name>
<protein>
    <recommendedName>
        <fullName evidence="6">Peptide deformylase</fullName>
        <shortName evidence="6">PDF</shortName>
        <ecNumber evidence="6">3.5.1.88</ecNumber>
    </recommendedName>
    <alternativeName>
        <fullName evidence="6">Polypeptide deformylase</fullName>
    </alternativeName>
</protein>
<keyword evidence="2 6" id="KW-0479">Metal-binding</keyword>
<gene>
    <name evidence="6" type="primary">def</name>
    <name evidence="7" type="ORF">SAMN06269117_10287</name>
</gene>
<evidence type="ECO:0000256" key="4">
    <source>
        <dbReference type="ARBA" id="ARBA00022917"/>
    </source>
</evidence>
<accession>A0A521ARL9</accession>
<feature type="binding site" evidence="6">
    <location>
        <position position="140"/>
    </location>
    <ligand>
        <name>Fe cation</name>
        <dbReference type="ChEBI" id="CHEBI:24875"/>
    </ligand>
</feature>
<evidence type="ECO:0000256" key="2">
    <source>
        <dbReference type="ARBA" id="ARBA00022723"/>
    </source>
</evidence>
<comment type="catalytic activity">
    <reaction evidence="6">
        <text>N-terminal N-formyl-L-methionyl-[peptide] + H2O = N-terminal L-methionyl-[peptide] + formate</text>
        <dbReference type="Rhea" id="RHEA:24420"/>
        <dbReference type="Rhea" id="RHEA-COMP:10639"/>
        <dbReference type="Rhea" id="RHEA-COMP:10640"/>
        <dbReference type="ChEBI" id="CHEBI:15377"/>
        <dbReference type="ChEBI" id="CHEBI:15740"/>
        <dbReference type="ChEBI" id="CHEBI:49298"/>
        <dbReference type="ChEBI" id="CHEBI:64731"/>
        <dbReference type="EC" id="3.5.1.88"/>
    </reaction>
</comment>
<feature type="active site" evidence="6">
    <location>
        <position position="137"/>
    </location>
</feature>
<dbReference type="InterPro" id="IPR023635">
    <property type="entry name" value="Peptide_deformylase"/>
</dbReference>
<dbReference type="PANTHER" id="PTHR10458">
    <property type="entry name" value="PEPTIDE DEFORMYLASE"/>
    <property type="match status" value="1"/>
</dbReference>
<evidence type="ECO:0000256" key="5">
    <source>
        <dbReference type="ARBA" id="ARBA00023004"/>
    </source>
</evidence>
<dbReference type="SUPFAM" id="SSF56420">
    <property type="entry name" value="Peptide deformylase"/>
    <property type="match status" value="1"/>
</dbReference>
<feature type="binding site" evidence="6">
    <location>
        <position position="136"/>
    </location>
    <ligand>
        <name>Fe cation</name>
        <dbReference type="ChEBI" id="CHEBI:24875"/>
    </ligand>
</feature>
<dbReference type="PANTHER" id="PTHR10458:SF22">
    <property type="entry name" value="PEPTIDE DEFORMYLASE"/>
    <property type="match status" value="1"/>
</dbReference>
<dbReference type="CDD" id="cd00487">
    <property type="entry name" value="Pep_deformylase"/>
    <property type="match status" value="1"/>
</dbReference>
<dbReference type="EMBL" id="FXTM01000002">
    <property type="protein sequence ID" value="SMO37436.1"/>
    <property type="molecule type" value="Genomic_DNA"/>
</dbReference>
<evidence type="ECO:0000313" key="8">
    <source>
        <dbReference type="Proteomes" id="UP000317315"/>
    </source>
</evidence>
<dbReference type="PRINTS" id="PR01576">
    <property type="entry name" value="PDEFORMYLASE"/>
</dbReference>
<dbReference type="HAMAP" id="MF_00163">
    <property type="entry name" value="Pep_deformylase"/>
    <property type="match status" value="1"/>
</dbReference>
<comment type="similarity">
    <text evidence="1 6">Belongs to the polypeptide deformylase family.</text>
</comment>
<dbReference type="GO" id="GO:0006412">
    <property type="term" value="P:translation"/>
    <property type="evidence" value="ECO:0007669"/>
    <property type="project" value="UniProtKB-UniRule"/>
</dbReference>
<dbReference type="Pfam" id="PF01327">
    <property type="entry name" value="Pep_deformylase"/>
    <property type="match status" value="1"/>
</dbReference>
<evidence type="ECO:0000256" key="3">
    <source>
        <dbReference type="ARBA" id="ARBA00022801"/>
    </source>
</evidence>
<dbReference type="NCBIfam" id="TIGR00079">
    <property type="entry name" value="pept_deformyl"/>
    <property type="match status" value="1"/>
</dbReference>
<dbReference type="Gene3D" id="3.90.45.10">
    <property type="entry name" value="Peptide deformylase"/>
    <property type="match status" value="1"/>
</dbReference>
<keyword evidence="5 6" id="KW-0408">Iron</keyword>
<comment type="cofactor">
    <cofactor evidence="6">
        <name>Fe(2+)</name>
        <dbReference type="ChEBI" id="CHEBI:29033"/>
    </cofactor>
    <text evidence="6">Binds 1 Fe(2+) ion.</text>
</comment>
<dbReference type="FunFam" id="3.90.45.10:FF:000005">
    <property type="entry name" value="Peptide deformylase"/>
    <property type="match status" value="1"/>
</dbReference>
<keyword evidence="4 6" id="KW-0648">Protein biosynthesis</keyword>
<proteinExistence type="inferred from homology"/>
<dbReference type="RefSeq" id="WP_142933723.1">
    <property type="nucleotide sequence ID" value="NZ_FXTM01000002.1"/>
</dbReference>
<organism evidence="7 8">
    <name type="scientific">Balnearium lithotrophicum</name>
    <dbReference type="NCBI Taxonomy" id="223788"/>
    <lineage>
        <taxon>Bacteria</taxon>
        <taxon>Pseudomonadati</taxon>
        <taxon>Aquificota</taxon>
        <taxon>Aquificia</taxon>
        <taxon>Desulfurobacteriales</taxon>
        <taxon>Desulfurobacteriaceae</taxon>
        <taxon>Balnearium</taxon>
    </lineage>
</organism>
<dbReference type="GO" id="GO:0042586">
    <property type="term" value="F:peptide deformylase activity"/>
    <property type="evidence" value="ECO:0007669"/>
    <property type="project" value="UniProtKB-UniRule"/>
</dbReference>
<dbReference type="NCBIfam" id="NF001159">
    <property type="entry name" value="PRK00150.1-3"/>
    <property type="match status" value="1"/>
</dbReference>